<gene>
    <name evidence="1" type="ORF">GRX66_12400</name>
</gene>
<protein>
    <submittedName>
        <fullName evidence="1">Four-helix bundle copper-binding protein</fullName>
    </submittedName>
</protein>
<evidence type="ECO:0000313" key="2">
    <source>
        <dbReference type="Proteomes" id="UP000471521"/>
    </source>
</evidence>
<organism evidence="1 2">
    <name type="scientific">Halobacterium bonnevillei</name>
    <dbReference type="NCBI Taxonomy" id="2692200"/>
    <lineage>
        <taxon>Archaea</taxon>
        <taxon>Methanobacteriati</taxon>
        <taxon>Methanobacteriota</taxon>
        <taxon>Stenosarchaea group</taxon>
        <taxon>Halobacteria</taxon>
        <taxon>Halobacteriales</taxon>
        <taxon>Halobacteriaceae</taxon>
        <taxon>Halobacterium</taxon>
    </lineage>
</organism>
<dbReference type="InterPro" id="IPR005560">
    <property type="entry name" value="Csp_YhjQ"/>
</dbReference>
<dbReference type="PANTHER" id="PTHR37310">
    <property type="entry name" value="CYTOPLASMIC PROTEIN-RELATED"/>
    <property type="match status" value="1"/>
</dbReference>
<reference evidence="1 2" key="1">
    <citation type="submission" date="2019-12" db="EMBL/GenBank/DDBJ databases">
        <title>Isolation and characterization of three novel carbon monoxide-oxidizing members of Halobacteria from salione crusts and soils.</title>
        <authorList>
            <person name="Myers M.R."/>
            <person name="King G.M."/>
        </authorList>
    </citation>
    <scope>NUCLEOTIDE SEQUENCE [LARGE SCALE GENOMIC DNA]</scope>
    <source>
        <strain evidence="1 2">PCN9</strain>
    </source>
</reference>
<dbReference type="Proteomes" id="UP000471521">
    <property type="component" value="Unassembled WGS sequence"/>
</dbReference>
<dbReference type="Gene3D" id="1.20.1270.360">
    <property type="match status" value="1"/>
</dbReference>
<evidence type="ECO:0000313" key="1">
    <source>
        <dbReference type="EMBL" id="MXR21365.1"/>
    </source>
</evidence>
<dbReference type="OrthoDB" id="8783at2157"/>
<dbReference type="RefSeq" id="WP_159526844.1">
    <property type="nucleotide sequence ID" value="NZ_WUUU01000105.1"/>
</dbReference>
<dbReference type="Pfam" id="PF03860">
    <property type="entry name" value="Csp"/>
    <property type="match status" value="1"/>
</dbReference>
<accession>A0A6B0SI56</accession>
<dbReference type="AlphaFoldDB" id="A0A6B0SI56"/>
<name>A0A6B0SI56_9EURY</name>
<dbReference type="EMBL" id="WUUU01000105">
    <property type="protein sequence ID" value="MXR21365.1"/>
    <property type="molecule type" value="Genomic_DNA"/>
</dbReference>
<sequence length="118" mass="13059">MALQKIDHVSDTERMAECIDNCFEAAQACEWCATECIRMGDEEMARCIELCRDVADQSTLHARMMARDSDYSADAAATCAELCEACADECEQHDAEHCQVCADVLRECADSCRDMASS</sequence>
<dbReference type="CDD" id="cd08026">
    <property type="entry name" value="DUF326"/>
    <property type="match status" value="1"/>
</dbReference>
<dbReference type="InterPro" id="IPR044543">
    <property type="entry name" value="YHJQ-like"/>
</dbReference>
<comment type="caution">
    <text evidence="1">The sequence shown here is derived from an EMBL/GenBank/DDBJ whole genome shotgun (WGS) entry which is preliminary data.</text>
</comment>
<keyword evidence="2" id="KW-1185">Reference proteome</keyword>
<proteinExistence type="predicted"/>
<dbReference type="PANTHER" id="PTHR37310:SF1">
    <property type="entry name" value="CYTOPLASMIC PROTEIN"/>
    <property type="match status" value="1"/>
</dbReference>